<dbReference type="InterPro" id="IPR017896">
    <property type="entry name" value="4Fe4S_Fe-S-bd"/>
</dbReference>
<evidence type="ECO:0000256" key="2">
    <source>
        <dbReference type="ARBA" id="ARBA00022723"/>
    </source>
</evidence>
<dbReference type="STRING" id="2309.CF15_04970"/>
<feature type="domain" description="4Fe-4S ferredoxin-type" evidence="5">
    <location>
        <begin position="159"/>
        <end position="188"/>
    </location>
</feature>
<dbReference type="PANTHER" id="PTHR43687">
    <property type="entry name" value="ADENYLYLSULFATE REDUCTASE, BETA SUBUNIT"/>
    <property type="match status" value="1"/>
</dbReference>
<evidence type="ECO:0000256" key="1">
    <source>
        <dbReference type="ARBA" id="ARBA00022485"/>
    </source>
</evidence>
<dbReference type="RefSeq" id="WP_058370802.1">
    <property type="nucleotide sequence ID" value="NZ_LNTB01000001.1"/>
</dbReference>
<dbReference type="Proteomes" id="UP000053352">
    <property type="component" value="Unassembled WGS sequence"/>
</dbReference>
<dbReference type="Pfam" id="PF13237">
    <property type="entry name" value="Fer4_10"/>
    <property type="match status" value="1"/>
</dbReference>
<dbReference type="GO" id="GO:0051539">
    <property type="term" value="F:4 iron, 4 sulfur cluster binding"/>
    <property type="evidence" value="ECO:0007669"/>
    <property type="project" value="UniProtKB-KW"/>
</dbReference>
<keyword evidence="4" id="KW-0411">Iron-sulfur</keyword>
<reference evidence="6 7" key="1">
    <citation type="submission" date="2015-11" db="EMBL/GenBank/DDBJ databases">
        <title>Genome sequence of Pyrodictium occultum PL-19, a marine hyperthermophilic archaeon isolated from Volcano, Italy.</title>
        <authorList>
            <person name="Utturkar S."/>
            <person name="Huber H."/>
            <person name="Leptihn S."/>
            <person name="Brown S."/>
            <person name="Stetter K.O."/>
            <person name="Podar M."/>
        </authorList>
    </citation>
    <scope>NUCLEOTIDE SEQUENCE [LARGE SCALE GENOMIC DNA]</scope>
    <source>
        <strain evidence="6 7">PL-19</strain>
    </source>
</reference>
<dbReference type="AlphaFoldDB" id="A0A0V8RVY7"/>
<evidence type="ECO:0000313" key="7">
    <source>
        <dbReference type="Proteomes" id="UP000053352"/>
    </source>
</evidence>
<feature type="domain" description="4Fe-4S ferredoxin-type" evidence="5">
    <location>
        <begin position="129"/>
        <end position="157"/>
    </location>
</feature>
<dbReference type="PANTHER" id="PTHR43687:SF1">
    <property type="entry name" value="FERREDOXIN III"/>
    <property type="match status" value="1"/>
</dbReference>
<dbReference type="GO" id="GO:0046872">
    <property type="term" value="F:metal ion binding"/>
    <property type="evidence" value="ECO:0007669"/>
    <property type="project" value="UniProtKB-KW"/>
</dbReference>
<comment type="caution">
    <text evidence="6">The sequence shown here is derived from an EMBL/GenBank/DDBJ whole genome shotgun (WGS) entry which is preliminary data.</text>
</comment>
<evidence type="ECO:0000256" key="4">
    <source>
        <dbReference type="ARBA" id="ARBA00023014"/>
    </source>
</evidence>
<dbReference type="InterPro" id="IPR017900">
    <property type="entry name" value="4Fe4S_Fe_S_CS"/>
</dbReference>
<evidence type="ECO:0000256" key="3">
    <source>
        <dbReference type="ARBA" id="ARBA00023004"/>
    </source>
</evidence>
<organism evidence="6 7">
    <name type="scientific">Pyrodictium occultum</name>
    <dbReference type="NCBI Taxonomy" id="2309"/>
    <lineage>
        <taxon>Archaea</taxon>
        <taxon>Thermoproteota</taxon>
        <taxon>Thermoprotei</taxon>
        <taxon>Desulfurococcales</taxon>
        <taxon>Pyrodictiaceae</taxon>
        <taxon>Pyrodictium</taxon>
    </lineage>
</organism>
<dbReference type="EMBL" id="LNTB01000001">
    <property type="protein sequence ID" value="KSW12122.1"/>
    <property type="molecule type" value="Genomic_DNA"/>
</dbReference>
<dbReference type="Gene3D" id="3.30.70.20">
    <property type="match status" value="2"/>
</dbReference>
<dbReference type="SUPFAM" id="SSF54862">
    <property type="entry name" value="4Fe-4S ferredoxins"/>
    <property type="match status" value="2"/>
</dbReference>
<dbReference type="Pfam" id="PF12838">
    <property type="entry name" value="Fer4_7"/>
    <property type="match status" value="1"/>
</dbReference>
<keyword evidence="7" id="KW-1185">Reference proteome</keyword>
<dbReference type="OrthoDB" id="15347at2157"/>
<dbReference type="GO" id="GO:0016491">
    <property type="term" value="F:oxidoreductase activity"/>
    <property type="evidence" value="ECO:0007669"/>
    <property type="project" value="UniProtKB-ARBA"/>
</dbReference>
<keyword evidence="2" id="KW-0479">Metal-binding</keyword>
<feature type="domain" description="4Fe-4S ferredoxin-type" evidence="5">
    <location>
        <begin position="381"/>
        <end position="410"/>
    </location>
</feature>
<proteinExistence type="predicted"/>
<protein>
    <recommendedName>
        <fullName evidence="5">4Fe-4S ferredoxin-type domain-containing protein</fullName>
    </recommendedName>
</protein>
<keyword evidence="1" id="KW-0004">4Fe-4S</keyword>
<evidence type="ECO:0000313" key="6">
    <source>
        <dbReference type="EMBL" id="KSW12122.1"/>
    </source>
</evidence>
<accession>A0A0V8RVY7</accession>
<dbReference type="PROSITE" id="PS00198">
    <property type="entry name" value="4FE4S_FER_1"/>
    <property type="match status" value="3"/>
</dbReference>
<feature type="domain" description="4Fe-4S ferredoxin-type" evidence="5">
    <location>
        <begin position="348"/>
        <end position="377"/>
    </location>
</feature>
<name>A0A0V8RVY7_PYROC</name>
<dbReference type="PROSITE" id="PS51379">
    <property type="entry name" value="4FE4S_FER_2"/>
    <property type="match status" value="4"/>
</dbReference>
<evidence type="ECO:0000259" key="5">
    <source>
        <dbReference type="PROSITE" id="PS51379"/>
    </source>
</evidence>
<gene>
    <name evidence="6" type="ORF">CF15_04970</name>
</gene>
<keyword evidence="3" id="KW-0408">Iron</keyword>
<sequence>MARLVALPGASVEGAVEADGLENAAEKAAELAGEGERVLIVGDGAWRAAELAWERLEKTGGNPLLVWGLDPVEARAAGVPLEAAAAARRSLLEWLQPEEAGLRTAPGKKLGRRDLLRSGPAAVFEAVDTPVVVDPQACSLLKGCRACIDSCPYGALEGKPPRADPYKCTGCGLCLSACPAGVLEAAGAGEDPAWRYLRLLGARGPGYLLILCRRDAAWAVEALRGAEPAARAYILPLTCPGQAGLRLLLAAWGAGLAPVYVCSSGSVKACGVEAFQRYLETVAADYTALTGLKPVFAAERGELGEVLQREPGLKPAAQGAEKAWRSAVEAVKARPPGSRVETAAPLLGVVEVDPSRCTLCSACSRACPTGALEMVEGGEGARLLFHPDRCPACSLCVDTCPEDAIRLTRAVDPGLLSGGTRLLHSDETAHCIVCGRPIGPLSMLRKVEARLRASGLPEETIMKIYLCSECKQKAALGLIDLSKYLGEQRKRGQAL</sequence>
<dbReference type="InterPro" id="IPR050572">
    <property type="entry name" value="Fe-S_Ferredoxin"/>
</dbReference>